<accession>A0AAD7V4C6</accession>
<evidence type="ECO:0000313" key="1">
    <source>
        <dbReference type="EMBL" id="KAJ8657416.1"/>
    </source>
</evidence>
<proteinExistence type="predicted"/>
<evidence type="ECO:0000313" key="2">
    <source>
        <dbReference type="Proteomes" id="UP001234581"/>
    </source>
</evidence>
<protein>
    <recommendedName>
        <fullName evidence="3">Negative elongation factor b</fullName>
    </recommendedName>
</protein>
<dbReference type="EMBL" id="JARTCD010000032">
    <property type="protein sequence ID" value="KAJ8657416.1"/>
    <property type="molecule type" value="Genomic_DNA"/>
</dbReference>
<gene>
    <name evidence="1" type="ORF">O0I10_006972</name>
</gene>
<dbReference type="GeneID" id="83214381"/>
<dbReference type="RefSeq" id="XP_058342329.1">
    <property type="nucleotide sequence ID" value="XM_058486994.1"/>
</dbReference>
<dbReference type="GO" id="GO:0032021">
    <property type="term" value="C:NELF complex"/>
    <property type="evidence" value="ECO:0007669"/>
    <property type="project" value="TreeGrafter"/>
</dbReference>
<dbReference type="Proteomes" id="UP001234581">
    <property type="component" value="Unassembled WGS sequence"/>
</dbReference>
<reference evidence="1 2" key="1">
    <citation type="submission" date="2023-03" db="EMBL/GenBank/DDBJ databases">
        <title>Genome sequence of Lichtheimia ornata CBS 291.66.</title>
        <authorList>
            <person name="Mohabir J.T."/>
            <person name="Shea T.P."/>
            <person name="Kurbessoian T."/>
            <person name="Berby B."/>
            <person name="Fontaine J."/>
            <person name="Livny J."/>
            <person name="Gnirke A."/>
            <person name="Stajich J.E."/>
            <person name="Cuomo C.A."/>
        </authorList>
    </citation>
    <scope>NUCLEOTIDE SEQUENCE [LARGE SCALE GENOMIC DNA]</scope>
    <source>
        <strain evidence="1">CBS 291.66</strain>
    </source>
</reference>
<dbReference type="AlphaFoldDB" id="A0AAD7V4C6"/>
<dbReference type="PANTHER" id="PTHR13503:SF3">
    <property type="entry name" value="NEGATIVE ELONGATION FACTOR B"/>
    <property type="match status" value="1"/>
</dbReference>
<sequence>MALEPSADTLQQRISESPNLEQAINDIQRDYSLSIVPGMEAIYPLLDISGCTRLQIHTACLQAINNAAVTRILSPDFGLADFERVFDKAMSYIDYPELQTIPMTLLRKFVSDIKQETLDQLKDNPKVFQNCPLKIKQRIWKQDEAFFQSQVLELLNEYHHDEDLQRLAMNLRPDSYQELLTERRNHPHMQKMMQIINGDPKLYDMFIKTLKIVFESTPYPSLCSIRVDILMNYHDNDFSEIYDEDPCHQLIWSLDTCVRTQNMDEVIIEKIKECFDDVSNGTPLYTDFAMVIMDPAISNFLSQCVVKWLRTSVDEGAPENLEQLINYNAKLLNLAEHAPMAAKTHQRIPKLDKDLRSRFWNAMCRIIVEENNPRATIGTHESEVITDMLQKSEIARKSFVHYCTDRAYEGDVATLQRCLPFVLASLPSSSAAASNTDTNDHSTAVHIFTYESFIDTFINILAKKWLLNCIKDPQWRQPVMDNFLLQVVRWNTLAHKQVVLLLAEYFLHAKFLNQLNEKVALIAEWADYACEHGAKDSKHMEDLHNAYESLLTRSETVQEGQFRIGPPTVKQFVRGHL</sequence>
<organism evidence="1 2">
    <name type="scientific">Lichtheimia ornata</name>
    <dbReference type="NCBI Taxonomy" id="688661"/>
    <lineage>
        <taxon>Eukaryota</taxon>
        <taxon>Fungi</taxon>
        <taxon>Fungi incertae sedis</taxon>
        <taxon>Mucoromycota</taxon>
        <taxon>Mucoromycotina</taxon>
        <taxon>Mucoromycetes</taxon>
        <taxon>Mucorales</taxon>
        <taxon>Lichtheimiaceae</taxon>
        <taxon>Lichtheimia</taxon>
    </lineage>
</organism>
<dbReference type="GO" id="GO:0034244">
    <property type="term" value="P:negative regulation of transcription elongation by RNA polymerase II"/>
    <property type="evidence" value="ECO:0007669"/>
    <property type="project" value="TreeGrafter"/>
</dbReference>
<dbReference type="InterPro" id="IPR010405">
    <property type="entry name" value="COBRA1"/>
</dbReference>
<name>A0AAD7V4C6_9FUNG</name>
<comment type="caution">
    <text evidence="1">The sequence shown here is derived from an EMBL/GenBank/DDBJ whole genome shotgun (WGS) entry which is preliminary data.</text>
</comment>
<dbReference type="PANTHER" id="PTHR13503">
    <property type="entry name" value="NEGATIVE ELONGATION FACTOR COMPLEX MEMBER B"/>
    <property type="match status" value="1"/>
</dbReference>
<keyword evidence="2" id="KW-1185">Reference proteome</keyword>
<evidence type="ECO:0008006" key="3">
    <source>
        <dbReference type="Google" id="ProtNLM"/>
    </source>
</evidence>
<dbReference type="Pfam" id="PF06209">
    <property type="entry name" value="COBRA1"/>
    <property type="match status" value="1"/>
</dbReference>